<dbReference type="PROSITE" id="PS50164">
    <property type="entry name" value="GIY_YIG"/>
    <property type="match status" value="1"/>
</dbReference>
<keyword evidence="3" id="KW-0540">Nuclease</keyword>
<protein>
    <submittedName>
        <fullName evidence="3">Endonuclease</fullName>
    </submittedName>
</protein>
<keyword evidence="3" id="KW-0378">Hydrolase</keyword>
<dbReference type="EMBL" id="PIQA01000004">
    <property type="protein sequence ID" value="RUO64395.1"/>
    <property type="molecule type" value="Genomic_DNA"/>
</dbReference>
<feature type="domain" description="GIY-YIG" evidence="2">
    <location>
        <begin position="1"/>
        <end position="78"/>
    </location>
</feature>
<dbReference type="AlphaFoldDB" id="A0A432YRT9"/>
<evidence type="ECO:0000256" key="1">
    <source>
        <dbReference type="ARBA" id="ARBA00007435"/>
    </source>
</evidence>
<sequence length="83" mass="9730">MSWYVYILKCSDNTYYTGVTKDLKRRVDEHNGDDKKAAKYTKSRRPVRLFWSEPHESRSSACQREAAIKRMKRTEKAELASGV</sequence>
<dbReference type="SUPFAM" id="SSF82771">
    <property type="entry name" value="GIY-YIG endonuclease"/>
    <property type="match status" value="1"/>
</dbReference>
<dbReference type="CDD" id="cd10456">
    <property type="entry name" value="GIY-YIG_UPF0213"/>
    <property type="match status" value="1"/>
</dbReference>
<dbReference type="InterPro" id="IPR035901">
    <property type="entry name" value="GIY-YIG_endonuc_sf"/>
</dbReference>
<organism evidence="3 4">
    <name type="scientific">Idiomarina piscisalsi</name>
    <dbReference type="NCBI Taxonomy" id="1096243"/>
    <lineage>
        <taxon>Bacteria</taxon>
        <taxon>Pseudomonadati</taxon>
        <taxon>Pseudomonadota</taxon>
        <taxon>Gammaproteobacteria</taxon>
        <taxon>Alteromonadales</taxon>
        <taxon>Idiomarinaceae</taxon>
        <taxon>Idiomarina</taxon>
    </lineage>
</organism>
<evidence type="ECO:0000313" key="4">
    <source>
        <dbReference type="Proteomes" id="UP000288361"/>
    </source>
</evidence>
<proteinExistence type="inferred from homology"/>
<comment type="caution">
    <text evidence="3">The sequence shown here is derived from an EMBL/GenBank/DDBJ whole genome shotgun (WGS) entry which is preliminary data.</text>
</comment>
<dbReference type="Pfam" id="PF01541">
    <property type="entry name" value="GIY-YIG"/>
    <property type="match status" value="1"/>
</dbReference>
<dbReference type="GO" id="GO:0004519">
    <property type="term" value="F:endonuclease activity"/>
    <property type="evidence" value="ECO:0007669"/>
    <property type="project" value="UniProtKB-KW"/>
</dbReference>
<comment type="similarity">
    <text evidence="1">Belongs to the UPF0213 family.</text>
</comment>
<keyword evidence="3" id="KW-0255">Endonuclease</keyword>
<evidence type="ECO:0000259" key="2">
    <source>
        <dbReference type="PROSITE" id="PS50164"/>
    </source>
</evidence>
<name>A0A432YRT9_9GAMM</name>
<dbReference type="RefSeq" id="WP_126752087.1">
    <property type="nucleotide sequence ID" value="NZ_JBHUMT010000001.1"/>
</dbReference>
<evidence type="ECO:0000313" key="3">
    <source>
        <dbReference type="EMBL" id="RUO64395.1"/>
    </source>
</evidence>
<dbReference type="InterPro" id="IPR050190">
    <property type="entry name" value="UPF0213_domain"/>
</dbReference>
<dbReference type="InterPro" id="IPR000305">
    <property type="entry name" value="GIY-YIG_endonuc"/>
</dbReference>
<dbReference type="Gene3D" id="3.40.1440.10">
    <property type="entry name" value="GIY-YIG endonuclease"/>
    <property type="match status" value="1"/>
</dbReference>
<accession>A0A432YRT9</accession>
<dbReference type="PANTHER" id="PTHR34477:SF1">
    <property type="entry name" value="UPF0213 PROTEIN YHBQ"/>
    <property type="match status" value="1"/>
</dbReference>
<reference evidence="3 4" key="1">
    <citation type="journal article" date="2011" name="Front. Microbiol.">
        <title>Genomic signatures of strain selection and enhancement in Bacillus atrophaeus var. globigii, a historical biowarfare simulant.</title>
        <authorList>
            <person name="Gibbons H.S."/>
            <person name="Broomall S.M."/>
            <person name="McNew L.A."/>
            <person name="Daligault H."/>
            <person name="Chapman C."/>
            <person name="Bruce D."/>
            <person name="Karavis M."/>
            <person name="Krepps M."/>
            <person name="McGregor P.A."/>
            <person name="Hong C."/>
            <person name="Park K.H."/>
            <person name="Akmal A."/>
            <person name="Feldman A."/>
            <person name="Lin J.S."/>
            <person name="Chang W.E."/>
            <person name="Higgs B.W."/>
            <person name="Demirev P."/>
            <person name="Lindquist J."/>
            <person name="Liem A."/>
            <person name="Fochler E."/>
            <person name="Read T.D."/>
            <person name="Tapia R."/>
            <person name="Johnson S."/>
            <person name="Bishop-Lilly K.A."/>
            <person name="Detter C."/>
            <person name="Han C."/>
            <person name="Sozhamannan S."/>
            <person name="Rosenzweig C.N."/>
            <person name="Skowronski E.W."/>
        </authorList>
    </citation>
    <scope>NUCLEOTIDE SEQUENCE [LARGE SCALE GENOMIC DNA]</scope>
    <source>
        <strain evidence="3 4">TPS4-2</strain>
    </source>
</reference>
<dbReference type="Proteomes" id="UP000288361">
    <property type="component" value="Unassembled WGS sequence"/>
</dbReference>
<dbReference type="PANTHER" id="PTHR34477">
    <property type="entry name" value="UPF0213 PROTEIN YHBQ"/>
    <property type="match status" value="1"/>
</dbReference>
<gene>
    <name evidence="3" type="ORF">CWI73_06765</name>
</gene>